<reference evidence="2" key="1">
    <citation type="submission" date="2017-01" db="EMBL/GenBank/DDBJ databases">
        <title>Genome Analysis of Deinococcus marmoris KOPRI26562.</title>
        <authorList>
            <person name="Kim J.H."/>
            <person name="Oh H.-M."/>
        </authorList>
    </citation>
    <scope>NUCLEOTIDE SEQUENCE [LARGE SCALE GENOMIC DNA]</scope>
    <source>
        <strain evidence="2">PAMC 26633</strain>
    </source>
</reference>
<evidence type="ECO:0000313" key="2">
    <source>
        <dbReference type="Proteomes" id="UP000214720"/>
    </source>
</evidence>
<accession>A0A226XBF0</accession>
<protein>
    <submittedName>
        <fullName evidence="1">Uncharacterized protein</fullName>
    </submittedName>
</protein>
<dbReference type="OrthoDB" id="7825127at2"/>
<dbReference type="EMBL" id="MTHB01000014">
    <property type="protein sequence ID" value="OXC80439.1"/>
    <property type="molecule type" value="Genomic_DNA"/>
</dbReference>
<organism evidence="1 2">
    <name type="scientific">Caballeronia sordidicola</name>
    <name type="common">Burkholderia sordidicola</name>
    <dbReference type="NCBI Taxonomy" id="196367"/>
    <lineage>
        <taxon>Bacteria</taxon>
        <taxon>Pseudomonadati</taxon>
        <taxon>Pseudomonadota</taxon>
        <taxon>Betaproteobacteria</taxon>
        <taxon>Burkholderiales</taxon>
        <taxon>Burkholderiaceae</taxon>
        <taxon>Caballeronia</taxon>
    </lineage>
</organism>
<gene>
    <name evidence="1" type="ORF">BSU04_01485</name>
</gene>
<sequence length="409" mass="44407">MKTLSVENSHHKWTFASRFRRQAFGWRSALPIQRLKEAVTEIKLAARTDPVLAANGAILLLEKLSPALEQVDSSSGALGSAVTRAIDLLVPIIAAPDVAESVREMWLERLFDALQEDRIPYIEQLGEFWGQLCVTPAIASAWADRLLGITTRVLGPDGHGEFFTGTTGCLSAIYGAQRYDELIRLVDSARLNWWHYRRWGVDALVALGRPAEALRYAQASQETNAPAGAVAKACDAILLASGMVDEAYTRYAIEANEGATYLATFRAIVRKYPHKLPGDILHDLVVSAPGSEGKWFAAAKDAGLYDLAVSLAKQGPTDPRTLTRAAKDFGVSEPEFAMSCGLSSLHWMSAGYGYDIARADVLDAYAAVARAGETLGIATTEINTRIRAQLGNHGADRSVVAEVLSHQLR</sequence>
<name>A0A226XBF0_CABSO</name>
<dbReference type="RefSeq" id="WP_089158925.1">
    <property type="nucleotide sequence ID" value="NZ_MTHB01000014.1"/>
</dbReference>
<dbReference type="AlphaFoldDB" id="A0A226XBF0"/>
<proteinExistence type="predicted"/>
<comment type="caution">
    <text evidence="1">The sequence shown here is derived from an EMBL/GenBank/DDBJ whole genome shotgun (WGS) entry which is preliminary data.</text>
</comment>
<evidence type="ECO:0000313" key="1">
    <source>
        <dbReference type="EMBL" id="OXC80439.1"/>
    </source>
</evidence>
<dbReference type="Proteomes" id="UP000214720">
    <property type="component" value="Unassembled WGS sequence"/>
</dbReference>